<gene>
    <name evidence="6" type="ORF">I0C86_26180</name>
</gene>
<dbReference type="Pfam" id="PF01022">
    <property type="entry name" value="HTH_5"/>
    <property type="match status" value="1"/>
</dbReference>
<evidence type="ECO:0000256" key="1">
    <source>
        <dbReference type="ARBA" id="ARBA00023015"/>
    </source>
</evidence>
<dbReference type="InterPro" id="IPR036390">
    <property type="entry name" value="WH_DNA-bd_sf"/>
</dbReference>
<dbReference type="InterPro" id="IPR045981">
    <property type="entry name" value="DUF5937"/>
</dbReference>
<keyword evidence="7" id="KW-1185">Reference proteome</keyword>
<evidence type="ECO:0000259" key="5">
    <source>
        <dbReference type="Pfam" id="PF19361"/>
    </source>
</evidence>
<evidence type="ECO:0000256" key="3">
    <source>
        <dbReference type="ARBA" id="ARBA00023163"/>
    </source>
</evidence>
<dbReference type="Pfam" id="PF19361">
    <property type="entry name" value="DUF5937"/>
    <property type="match status" value="1"/>
</dbReference>
<dbReference type="Proteomes" id="UP000638560">
    <property type="component" value="Unassembled WGS sequence"/>
</dbReference>
<dbReference type="InterPro" id="IPR036388">
    <property type="entry name" value="WH-like_DNA-bd_sf"/>
</dbReference>
<feature type="domain" description="HTH arsR-type" evidence="4">
    <location>
        <begin position="269"/>
        <end position="307"/>
    </location>
</feature>
<dbReference type="EMBL" id="JADPUN010000231">
    <property type="protein sequence ID" value="MBF9132411.1"/>
    <property type="molecule type" value="Genomic_DNA"/>
</dbReference>
<dbReference type="SUPFAM" id="SSF46785">
    <property type="entry name" value="Winged helix' DNA-binding domain"/>
    <property type="match status" value="1"/>
</dbReference>
<evidence type="ECO:0000313" key="7">
    <source>
        <dbReference type="Proteomes" id="UP000638560"/>
    </source>
</evidence>
<dbReference type="PANTHER" id="PTHR43132">
    <property type="entry name" value="ARSENICAL RESISTANCE OPERON REPRESSOR ARSR-RELATED"/>
    <property type="match status" value="1"/>
</dbReference>
<keyword evidence="3" id="KW-0804">Transcription</keyword>
<keyword evidence="1" id="KW-0805">Transcription regulation</keyword>
<evidence type="ECO:0000259" key="4">
    <source>
        <dbReference type="Pfam" id="PF01022"/>
    </source>
</evidence>
<sequence length="329" mass="36102">MNPRGVDLMLRMSLSLADLASVRFAISPAWEVVASLRVLRDPGAHAVHLPWVSRHRAAVLAAPDLRQLHDLVIAPERKLPGFLAPAPHSPVAEPEAEFAAVRKTPAAVVRAELTAVYGDRLPASLSDLRRAPRRTLPVIVEQMRTYWNLALAPYWGRMRGILEGDVMFRARRLADAGPHRMFSELDPMISWSDDVLSVNRPNLDLHYELGGRGLVLVPSLFAWPNVFVKASEPWAPVLRYPTRGVGSMWLNDPPATDLAPVLGQARATLLAELTTPSTTTSLARRTGLTPSGVSAHLSRLVTAGLITRQRAGRLVFYVRTARGDTLLGD</sequence>
<name>A0ABS0H1S5_9ACTN</name>
<evidence type="ECO:0000256" key="2">
    <source>
        <dbReference type="ARBA" id="ARBA00023125"/>
    </source>
</evidence>
<protein>
    <submittedName>
        <fullName evidence="6">Helix-turn-helix transcriptional regulator</fullName>
    </submittedName>
</protein>
<accession>A0ABS0H1S5</accession>
<evidence type="ECO:0000313" key="6">
    <source>
        <dbReference type="EMBL" id="MBF9132411.1"/>
    </source>
</evidence>
<dbReference type="InterPro" id="IPR051011">
    <property type="entry name" value="Metal_resp_trans_reg"/>
</dbReference>
<dbReference type="InterPro" id="IPR001845">
    <property type="entry name" value="HTH_ArsR_DNA-bd_dom"/>
</dbReference>
<organism evidence="6 7">
    <name type="scientific">Plantactinospora alkalitolerans</name>
    <dbReference type="NCBI Taxonomy" id="2789879"/>
    <lineage>
        <taxon>Bacteria</taxon>
        <taxon>Bacillati</taxon>
        <taxon>Actinomycetota</taxon>
        <taxon>Actinomycetes</taxon>
        <taxon>Micromonosporales</taxon>
        <taxon>Micromonosporaceae</taxon>
        <taxon>Plantactinospora</taxon>
    </lineage>
</organism>
<reference evidence="6 7" key="1">
    <citation type="submission" date="2020-11" db="EMBL/GenBank/DDBJ databases">
        <title>A novel isolate from a Black sea contaminated sediment with potential to produce alkanes: Plantactinospora alkalitolerans sp. nov.</title>
        <authorList>
            <person name="Carro L."/>
            <person name="Veyisoglu A."/>
            <person name="Guven K."/>
            <person name="Schumann P."/>
            <person name="Klenk H.-P."/>
            <person name="Sahin N."/>
        </authorList>
    </citation>
    <scope>NUCLEOTIDE SEQUENCE [LARGE SCALE GENOMIC DNA]</scope>
    <source>
        <strain evidence="6 7">S1510</strain>
    </source>
</reference>
<dbReference type="CDD" id="cd00090">
    <property type="entry name" value="HTH_ARSR"/>
    <property type="match status" value="1"/>
</dbReference>
<proteinExistence type="predicted"/>
<feature type="domain" description="DUF5937" evidence="5">
    <location>
        <begin position="154"/>
        <end position="243"/>
    </location>
</feature>
<dbReference type="Gene3D" id="1.10.10.10">
    <property type="entry name" value="Winged helix-like DNA-binding domain superfamily/Winged helix DNA-binding domain"/>
    <property type="match status" value="1"/>
</dbReference>
<comment type="caution">
    <text evidence="6">The sequence shown here is derived from an EMBL/GenBank/DDBJ whole genome shotgun (WGS) entry which is preliminary data.</text>
</comment>
<dbReference type="PANTHER" id="PTHR43132:SF6">
    <property type="entry name" value="HTH-TYPE TRANSCRIPTIONAL REPRESSOR CZRA"/>
    <property type="match status" value="1"/>
</dbReference>
<keyword evidence="2" id="KW-0238">DNA-binding</keyword>
<dbReference type="InterPro" id="IPR011991">
    <property type="entry name" value="ArsR-like_HTH"/>
</dbReference>
<dbReference type="RefSeq" id="WP_196203935.1">
    <property type="nucleotide sequence ID" value="NZ_JADPUN010000231.1"/>
</dbReference>